<accession>A0A4R1PTL5</accession>
<dbReference type="InterPro" id="IPR013149">
    <property type="entry name" value="ADH-like_C"/>
</dbReference>
<dbReference type="GO" id="GO:0016491">
    <property type="term" value="F:oxidoreductase activity"/>
    <property type="evidence" value="ECO:0007669"/>
    <property type="project" value="UniProtKB-KW"/>
</dbReference>
<evidence type="ECO:0000259" key="2">
    <source>
        <dbReference type="SMART" id="SM00829"/>
    </source>
</evidence>
<dbReference type="InterPro" id="IPR050129">
    <property type="entry name" value="Zn_alcohol_dh"/>
</dbReference>
<sequence>MVFLKTKAMVLECFNAPLVMKELEIPVLEHSQVLVKIDAAGVCGSDVHMWKGEDERTPLPIILGHEGVGTVVEVKGSKNYVTGEPVKQGDRILWDRGVTCNACYACAVLNEPWLCANRKVYGINRAFQEAPHLNGCYAEHIILSANTNLFHITEDIDPAVLVSASCAGATVAHAFDHHTVPFGGSILVQGPGPLGVYGVVFAKYLGASQIFVTGGSENRLELCKEFGATEILNRRTTSIEERREYILSRTGGRGVDMVLEAAGDPGAVHEGLKLVRKGGAYVSVGFSQPPGDCKVDFFEDVVKKNLKIQGVWVSSTRHTHMSLELMQKNKDLFKKMITHRFSLAEANEALAAMNSREALKAVLIP</sequence>
<organism evidence="3 4">
    <name type="scientific">Anaerospora hongkongensis</name>
    <dbReference type="NCBI Taxonomy" id="244830"/>
    <lineage>
        <taxon>Bacteria</taxon>
        <taxon>Bacillati</taxon>
        <taxon>Bacillota</taxon>
        <taxon>Negativicutes</taxon>
        <taxon>Selenomonadales</taxon>
        <taxon>Sporomusaceae</taxon>
        <taxon>Anaerospora</taxon>
    </lineage>
</organism>
<dbReference type="SUPFAM" id="SSF50129">
    <property type="entry name" value="GroES-like"/>
    <property type="match status" value="1"/>
</dbReference>
<dbReference type="InterPro" id="IPR036291">
    <property type="entry name" value="NAD(P)-bd_dom_sf"/>
</dbReference>
<proteinExistence type="predicted"/>
<evidence type="ECO:0000313" key="3">
    <source>
        <dbReference type="EMBL" id="TCL35172.1"/>
    </source>
</evidence>
<dbReference type="Proteomes" id="UP000295063">
    <property type="component" value="Unassembled WGS sequence"/>
</dbReference>
<gene>
    <name evidence="3" type="ORF">EV210_11312</name>
</gene>
<comment type="caution">
    <text evidence="3">The sequence shown here is derived from an EMBL/GenBank/DDBJ whole genome shotgun (WGS) entry which is preliminary data.</text>
</comment>
<dbReference type="Pfam" id="PF08240">
    <property type="entry name" value="ADH_N"/>
    <property type="match status" value="1"/>
</dbReference>
<reference evidence="3 4" key="1">
    <citation type="submission" date="2019-03" db="EMBL/GenBank/DDBJ databases">
        <title>Genomic Encyclopedia of Type Strains, Phase IV (KMG-IV): sequencing the most valuable type-strain genomes for metagenomic binning, comparative biology and taxonomic classification.</title>
        <authorList>
            <person name="Goeker M."/>
        </authorList>
    </citation>
    <scope>NUCLEOTIDE SEQUENCE [LARGE SCALE GENOMIC DNA]</scope>
    <source>
        <strain evidence="3 4">DSM 15969</strain>
    </source>
</reference>
<dbReference type="SMART" id="SM00829">
    <property type="entry name" value="PKS_ER"/>
    <property type="match status" value="1"/>
</dbReference>
<evidence type="ECO:0000313" key="4">
    <source>
        <dbReference type="Proteomes" id="UP000295063"/>
    </source>
</evidence>
<dbReference type="CDD" id="cd08231">
    <property type="entry name" value="MDR_TM0436_like"/>
    <property type="match status" value="1"/>
</dbReference>
<evidence type="ECO:0000256" key="1">
    <source>
        <dbReference type="ARBA" id="ARBA00023002"/>
    </source>
</evidence>
<dbReference type="InterPro" id="IPR020843">
    <property type="entry name" value="ER"/>
</dbReference>
<dbReference type="EMBL" id="SLUI01000013">
    <property type="protein sequence ID" value="TCL35172.1"/>
    <property type="molecule type" value="Genomic_DNA"/>
</dbReference>
<keyword evidence="4" id="KW-1185">Reference proteome</keyword>
<feature type="domain" description="Enoyl reductase (ER)" evidence="2">
    <location>
        <begin position="15"/>
        <end position="363"/>
    </location>
</feature>
<dbReference type="SUPFAM" id="SSF51735">
    <property type="entry name" value="NAD(P)-binding Rossmann-fold domains"/>
    <property type="match status" value="1"/>
</dbReference>
<keyword evidence="1" id="KW-0560">Oxidoreductase</keyword>
<dbReference type="OrthoDB" id="1674659at2"/>
<protein>
    <submittedName>
        <fullName evidence="3">Threonine dehydrogenase-like Zn-dependent dehydrogenase</fullName>
    </submittedName>
</protein>
<dbReference type="InterPro" id="IPR013154">
    <property type="entry name" value="ADH-like_N"/>
</dbReference>
<dbReference type="PANTHER" id="PTHR43401:SF1">
    <property type="entry name" value="ENOYL REDUCTASE (ER) DOMAIN-CONTAINING PROTEIN"/>
    <property type="match status" value="1"/>
</dbReference>
<dbReference type="AlphaFoldDB" id="A0A4R1PTL5"/>
<name>A0A4R1PTL5_9FIRM</name>
<dbReference type="Pfam" id="PF00107">
    <property type="entry name" value="ADH_zinc_N"/>
    <property type="match status" value="1"/>
</dbReference>
<dbReference type="Gene3D" id="3.90.180.10">
    <property type="entry name" value="Medium-chain alcohol dehydrogenases, catalytic domain"/>
    <property type="match status" value="2"/>
</dbReference>
<dbReference type="PANTHER" id="PTHR43401">
    <property type="entry name" value="L-THREONINE 3-DEHYDROGENASE"/>
    <property type="match status" value="1"/>
</dbReference>
<dbReference type="Gene3D" id="3.40.50.720">
    <property type="entry name" value="NAD(P)-binding Rossmann-like Domain"/>
    <property type="match status" value="1"/>
</dbReference>
<dbReference type="InterPro" id="IPR011032">
    <property type="entry name" value="GroES-like_sf"/>
</dbReference>